<feature type="compositionally biased region" description="Polar residues" evidence="1">
    <location>
        <begin position="82"/>
        <end position="93"/>
    </location>
</feature>
<reference evidence="2 3" key="1">
    <citation type="journal article" date="2017" name="Mol. Biol. Evol.">
        <title>The 4-celled Tetrabaena socialis nuclear genome reveals the essential components for genetic control of cell number at the origin of multicellularity in the volvocine lineage.</title>
        <authorList>
            <person name="Featherston J."/>
            <person name="Arakaki Y."/>
            <person name="Hanschen E.R."/>
            <person name="Ferris P.J."/>
            <person name="Michod R.E."/>
            <person name="Olson B.J.S.C."/>
            <person name="Nozaki H."/>
            <person name="Durand P.M."/>
        </authorList>
    </citation>
    <scope>NUCLEOTIDE SEQUENCE [LARGE SCALE GENOMIC DNA]</scope>
    <source>
        <strain evidence="2 3">NIES-571</strain>
    </source>
</reference>
<name>A0A2J8AAB3_9CHLO</name>
<sequence length="234" mass="24078">MHPTPPGRGRLPHATASTRLAWQPWQSAVMEKMVPCCGEQHTSPESARAAQSAQRPPAPAAAASASMHMRRRPQSVHEAMMLSSSGGSVQAHISQGSSSAQLLPPPPALLSTLTSSSASGLTPKPSPRPPPGAAQAEPQRLRTSVVSVKRRMSQKPNTATVLRPGTMGLMSPSFRMFSAMISAPASPNPIASSAPILLIEFSSTSVSYAPAPARAAGPVAPVSCAASSGGPSQR</sequence>
<protein>
    <submittedName>
        <fullName evidence="2">Uncharacterized protein</fullName>
    </submittedName>
</protein>
<feature type="region of interest" description="Disordered" evidence="1">
    <location>
        <begin position="37"/>
        <end position="142"/>
    </location>
</feature>
<accession>A0A2J8AAB3</accession>
<organism evidence="2 3">
    <name type="scientific">Tetrabaena socialis</name>
    <dbReference type="NCBI Taxonomy" id="47790"/>
    <lineage>
        <taxon>Eukaryota</taxon>
        <taxon>Viridiplantae</taxon>
        <taxon>Chlorophyta</taxon>
        <taxon>core chlorophytes</taxon>
        <taxon>Chlorophyceae</taxon>
        <taxon>CS clade</taxon>
        <taxon>Chlamydomonadales</taxon>
        <taxon>Tetrabaenaceae</taxon>
        <taxon>Tetrabaena</taxon>
    </lineage>
</organism>
<evidence type="ECO:0000256" key="1">
    <source>
        <dbReference type="SAM" id="MobiDB-lite"/>
    </source>
</evidence>
<feature type="compositionally biased region" description="Polar residues" evidence="1">
    <location>
        <begin position="225"/>
        <end position="234"/>
    </location>
</feature>
<feature type="compositionally biased region" description="Low complexity" evidence="1">
    <location>
        <begin position="109"/>
        <end position="123"/>
    </location>
</feature>
<proteinExistence type="predicted"/>
<keyword evidence="3" id="KW-1185">Reference proteome</keyword>
<dbReference type="AlphaFoldDB" id="A0A2J8AAB3"/>
<evidence type="ECO:0000313" key="2">
    <source>
        <dbReference type="EMBL" id="PNH09460.1"/>
    </source>
</evidence>
<comment type="caution">
    <text evidence="2">The sequence shown here is derived from an EMBL/GenBank/DDBJ whole genome shotgun (WGS) entry which is preliminary data.</text>
</comment>
<dbReference type="Proteomes" id="UP000236333">
    <property type="component" value="Unassembled WGS sequence"/>
</dbReference>
<feature type="region of interest" description="Disordered" evidence="1">
    <location>
        <begin position="215"/>
        <end position="234"/>
    </location>
</feature>
<feature type="compositionally biased region" description="Low complexity" evidence="1">
    <location>
        <begin position="43"/>
        <end position="67"/>
    </location>
</feature>
<gene>
    <name evidence="2" type="ORF">TSOC_003892</name>
</gene>
<dbReference type="EMBL" id="PGGS01000089">
    <property type="protein sequence ID" value="PNH09460.1"/>
    <property type="molecule type" value="Genomic_DNA"/>
</dbReference>
<evidence type="ECO:0000313" key="3">
    <source>
        <dbReference type="Proteomes" id="UP000236333"/>
    </source>
</evidence>